<reference evidence="2" key="1">
    <citation type="submission" date="2010-08" db="EMBL/GenBank/DDBJ databases">
        <authorList>
            <consortium name="Caenorhabditis japonica Sequencing Consortium"/>
            <person name="Wilson R.K."/>
        </authorList>
    </citation>
    <scope>NUCLEOTIDE SEQUENCE [LARGE SCALE GENOMIC DNA]</scope>
    <source>
        <strain evidence="2">DF5081</strain>
    </source>
</reference>
<dbReference type="AlphaFoldDB" id="A0A8R1EAC4"/>
<name>A0A8R1EAC4_CAEJA</name>
<evidence type="ECO:0000313" key="1">
    <source>
        <dbReference type="EnsemblMetazoa" id="CJA30954.1"/>
    </source>
</evidence>
<sequence length="114" mass="12516">MVLVSYTIAFAGVAIGSMNEKDGPMAVGMEKYSGCAPTDSAMANEIGMKMEAVAELVENSVITTTTIERITCIPNRGREDIKEFRLQAISEESPDTCNGEFGMCFKLYLHKFDF</sequence>
<proteinExistence type="predicted"/>
<accession>A0A8R1EAC4</accession>
<dbReference type="Proteomes" id="UP000005237">
    <property type="component" value="Unassembled WGS sequence"/>
</dbReference>
<organism evidence="1 2">
    <name type="scientific">Caenorhabditis japonica</name>
    <dbReference type="NCBI Taxonomy" id="281687"/>
    <lineage>
        <taxon>Eukaryota</taxon>
        <taxon>Metazoa</taxon>
        <taxon>Ecdysozoa</taxon>
        <taxon>Nematoda</taxon>
        <taxon>Chromadorea</taxon>
        <taxon>Rhabditida</taxon>
        <taxon>Rhabditina</taxon>
        <taxon>Rhabditomorpha</taxon>
        <taxon>Rhabditoidea</taxon>
        <taxon>Rhabditidae</taxon>
        <taxon>Peloderinae</taxon>
        <taxon>Caenorhabditis</taxon>
    </lineage>
</organism>
<reference evidence="1" key="2">
    <citation type="submission" date="2022-06" db="UniProtKB">
        <authorList>
            <consortium name="EnsemblMetazoa"/>
        </authorList>
    </citation>
    <scope>IDENTIFICATION</scope>
    <source>
        <strain evidence="1">DF5081</strain>
    </source>
</reference>
<protein>
    <submittedName>
        <fullName evidence="1">Uncharacterized protein</fullName>
    </submittedName>
</protein>
<dbReference type="EnsemblMetazoa" id="CJA30954.1">
    <property type="protein sequence ID" value="CJA30954.1"/>
    <property type="gene ID" value="WBGene00206801"/>
</dbReference>
<evidence type="ECO:0000313" key="2">
    <source>
        <dbReference type="Proteomes" id="UP000005237"/>
    </source>
</evidence>
<keyword evidence="2" id="KW-1185">Reference proteome</keyword>